<dbReference type="Pfam" id="PF01549">
    <property type="entry name" value="ShK"/>
    <property type="match status" value="2"/>
</dbReference>
<dbReference type="Gene3D" id="1.10.10.1940">
    <property type="match status" value="1"/>
</dbReference>
<sequence>MFSSFSLLLFLGVVGVSSSPAASRGVLLDQQKRGLQQQCADNNESCGWWASQGECQRNPRYMLSNCALSCDVCTPADTTQPSCVDTNPSCAPWASGGECQANPGYMHVHCRASCGLCDPVMRDDPEPSPPVSRGGVPTPQQWLSAVNAKRRCHGGMRADLIWDAGLARSLETFLSTIVASGQCTTYHDTQIFPEILYGPGSDVATLAHSAVESWYSEIRDYDFTMPGVNDFSSNPTTNTNARTGHFRSLVWLGMTRLGCATVECSGMNTGRFITGCRLADRPYDGSNLPRTLCGEPGDWCVDPDGSVHRRNVLPASC</sequence>
<dbReference type="Gene3D" id="3.40.33.10">
    <property type="entry name" value="CAP"/>
    <property type="match status" value="1"/>
</dbReference>
<feature type="signal peptide" evidence="1">
    <location>
        <begin position="1"/>
        <end position="18"/>
    </location>
</feature>
<reference evidence="3" key="1">
    <citation type="submission" date="2014-11" db="EMBL/GenBank/DDBJ databases">
        <authorList>
            <person name="Otto D Thomas"/>
            <person name="Naeem Raeece"/>
        </authorList>
    </citation>
    <scope>NUCLEOTIDE SEQUENCE</scope>
</reference>
<dbReference type="PROSITE" id="PS51670">
    <property type="entry name" value="SHKT"/>
    <property type="match status" value="2"/>
</dbReference>
<dbReference type="SMART" id="SM00198">
    <property type="entry name" value="SCP"/>
    <property type="match status" value="1"/>
</dbReference>
<dbReference type="InterPro" id="IPR001283">
    <property type="entry name" value="CRISP-related"/>
</dbReference>
<dbReference type="SMART" id="SM00254">
    <property type="entry name" value="ShKT"/>
    <property type="match status" value="2"/>
</dbReference>
<feature type="domain" description="ShKT" evidence="2">
    <location>
        <begin position="83"/>
        <end position="117"/>
    </location>
</feature>
<gene>
    <name evidence="3" type="ORF">Cvel_4297</name>
</gene>
<evidence type="ECO:0000313" key="3">
    <source>
        <dbReference type="EMBL" id="CEM24645.1"/>
    </source>
</evidence>
<dbReference type="AlphaFoldDB" id="A0A0G4G7Q5"/>
<dbReference type="SUPFAM" id="SSF55797">
    <property type="entry name" value="PR-1-like"/>
    <property type="match status" value="1"/>
</dbReference>
<dbReference type="InterPro" id="IPR014044">
    <property type="entry name" value="CAP_dom"/>
</dbReference>
<dbReference type="PRINTS" id="PR00837">
    <property type="entry name" value="V5TPXLIKE"/>
</dbReference>
<evidence type="ECO:0000256" key="1">
    <source>
        <dbReference type="SAM" id="SignalP"/>
    </source>
</evidence>
<dbReference type="EMBL" id="CDMZ01000959">
    <property type="protein sequence ID" value="CEM24645.1"/>
    <property type="molecule type" value="Genomic_DNA"/>
</dbReference>
<accession>A0A0G4G7Q5</accession>
<organism evidence="3">
    <name type="scientific">Chromera velia CCMP2878</name>
    <dbReference type="NCBI Taxonomy" id="1169474"/>
    <lineage>
        <taxon>Eukaryota</taxon>
        <taxon>Sar</taxon>
        <taxon>Alveolata</taxon>
        <taxon>Colpodellida</taxon>
        <taxon>Chromeraceae</taxon>
        <taxon>Chromera</taxon>
    </lineage>
</organism>
<protein>
    <recommendedName>
        <fullName evidence="2">ShKT domain-containing protein</fullName>
    </recommendedName>
</protein>
<dbReference type="InterPro" id="IPR035940">
    <property type="entry name" value="CAP_sf"/>
</dbReference>
<dbReference type="Pfam" id="PF00188">
    <property type="entry name" value="CAP"/>
    <property type="match status" value="1"/>
</dbReference>
<name>A0A0G4G7Q5_9ALVE</name>
<dbReference type="InterPro" id="IPR003582">
    <property type="entry name" value="ShKT_dom"/>
</dbReference>
<evidence type="ECO:0000259" key="2">
    <source>
        <dbReference type="PROSITE" id="PS51670"/>
    </source>
</evidence>
<feature type="domain" description="ShKT" evidence="2">
    <location>
        <begin position="39"/>
        <end position="73"/>
    </location>
</feature>
<dbReference type="VEuPathDB" id="CryptoDB:Cvel_4297"/>
<proteinExistence type="predicted"/>
<feature type="chain" id="PRO_5005190090" description="ShKT domain-containing protein" evidence="1">
    <location>
        <begin position="19"/>
        <end position="317"/>
    </location>
</feature>
<dbReference type="PANTHER" id="PTHR10334">
    <property type="entry name" value="CYSTEINE-RICH SECRETORY PROTEIN-RELATED"/>
    <property type="match status" value="1"/>
</dbReference>
<keyword evidence="1" id="KW-0732">Signal</keyword>